<accession>A0AA39XGL7</accession>
<evidence type="ECO:0000313" key="1">
    <source>
        <dbReference type="EMBL" id="KAK0633266.1"/>
    </source>
</evidence>
<sequence length="226" mass="25753">MTHQTYDKTALKKNVPNECFEEQASAVRHKYVSGIKIKRARYLPIIREFVEFAECRYGNNYRTTPEESCDAAIWTLAAVNQMLDTVVISPTVAVLVRHVDRLEDEFEDMEAKIRTGPELAWPNPASPIPISADLAEILRRASHRLRSSVAHASGDLVQLIRQMEGQRLTTLRAGGTTPRKRMKRIRGVKKGQCWHSQCGELARICRPFRLLEVTGHNAHPRVKSWL</sequence>
<reference evidence="1" key="1">
    <citation type="submission" date="2023-06" db="EMBL/GenBank/DDBJ databases">
        <title>Genome-scale phylogeny and comparative genomics of the fungal order Sordariales.</title>
        <authorList>
            <consortium name="Lawrence Berkeley National Laboratory"/>
            <person name="Hensen N."/>
            <person name="Bonometti L."/>
            <person name="Westerberg I."/>
            <person name="Brannstrom I.O."/>
            <person name="Guillou S."/>
            <person name="Cros-Aarteil S."/>
            <person name="Calhoun S."/>
            <person name="Haridas S."/>
            <person name="Kuo A."/>
            <person name="Mondo S."/>
            <person name="Pangilinan J."/>
            <person name="Riley R."/>
            <person name="Labutti K."/>
            <person name="Andreopoulos B."/>
            <person name="Lipzen A."/>
            <person name="Chen C."/>
            <person name="Yanf M."/>
            <person name="Daum C."/>
            <person name="Ng V."/>
            <person name="Clum A."/>
            <person name="Steindorff A."/>
            <person name="Ohm R."/>
            <person name="Martin F."/>
            <person name="Silar P."/>
            <person name="Natvig D."/>
            <person name="Lalanne C."/>
            <person name="Gautier V."/>
            <person name="Ament-Velasquez S.L."/>
            <person name="Kruys A."/>
            <person name="Hutchinson M.I."/>
            <person name="Powell A.J."/>
            <person name="Barry K."/>
            <person name="Miller A.N."/>
            <person name="Grigoriev I.V."/>
            <person name="Debuchy R."/>
            <person name="Gladieux P."/>
            <person name="Thoren M.H."/>
            <person name="Johannesson H."/>
        </authorList>
    </citation>
    <scope>NUCLEOTIDE SEQUENCE</scope>
    <source>
        <strain evidence="1">CBS 606.72</strain>
    </source>
</reference>
<dbReference type="Proteomes" id="UP001175000">
    <property type="component" value="Unassembled WGS sequence"/>
</dbReference>
<comment type="caution">
    <text evidence="1">The sequence shown here is derived from an EMBL/GenBank/DDBJ whole genome shotgun (WGS) entry which is preliminary data.</text>
</comment>
<proteinExistence type="predicted"/>
<keyword evidence="2" id="KW-1185">Reference proteome</keyword>
<evidence type="ECO:0000313" key="2">
    <source>
        <dbReference type="Proteomes" id="UP001175000"/>
    </source>
</evidence>
<name>A0AA39XGL7_9PEZI</name>
<dbReference type="AlphaFoldDB" id="A0AA39XGL7"/>
<organism evidence="1 2">
    <name type="scientific">Immersiella caudata</name>
    <dbReference type="NCBI Taxonomy" id="314043"/>
    <lineage>
        <taxon>Eukaryota</taxon>
        <taxon>Fungi</taxon>
        <taxon>Dikarya</taxon>
        <taxon>Ascomycota</taxon>
        <taxon>Pezizomycotina</taxon>
        <taxon>Sordariomycetes</taxon>
        <taxon>Sordariomycetidae</taxon>
        <taxon>Sordariales</taxon>
        <taxon>Lasiosphaeriaceae</taxon>
        <taxon>Immersiella</taxon>
    </lineage>
</organism>
<protein>
    <submittedName>
        <fullName evidence="1">Uncharacterized protein</fullName>
    </submittedName>
</protein>
<gene>
    <name evidence="1" type="ORF">B0T14DRAFT_598576</name>
</gene>
<dbReference type="EMBL" id="JAULSU010000001">
    <property type="protein sequence ID" value="KAK0633266.1"/>
    <property type="molecule type" value="Genomic_DNA"/>
</dbReference>